<dbReference type="InterPro" id="IPR013096">
    <property type="entry name" value="Cupin_2"/>
</dbReference>
<protein>
    <submittedName>
        <fullName evidence="3">Cupin</fullName>
    </submittedName>
</protein>
<dbReference type="InterPro" id="IPR011051">
    <property type="entry name" value="RmlC_Cupin_sf"/>
</dbReference>
<dbReference type="InterPro" id="IPR014710">
    <property type="entry name" value="RmlC-like_jellyroll"/>
</dbReference>
<feature type="domain" description="Cupin type-2" evidence="2">
    <location>
        <begin position="66"/>
        <end position="131"/>
    </location>
</feature>
<reference evidence="3 4" key="1">
    <citation type="submission" date="2016-08" db="EMBL/GenBank/DDBJ databases">
        <title>Whole genome sequence of Pseudomonas graminis strain UASWS1507, a potential biological control agent for agriculture.</title>
        <authorList>
            <person name="Crovadore J."/>
            <person name="Calmin G."/>
            <person name="Chablais R."/>
            <person name="Cochard B."/>
            <person name="Lefort F."/>
        </authorList>
    </citation>
    <scope>NUCLEOTIDE SEQUENCE [LARGE SCALE GENOMIC DNA]</scope>
    <source>
        <strain evidence="3 4">UASWS1507</strain>
    </source>
</reference>
<evidence type="ECO:0000256" key="1">
    <source>
        <dbReference type="SAM" id="SignalP"/>
    </source>
</evidence>
<dbReference type="OrthoDB" id="287220at2"/>
<dbReference type="EMBL" id="MDEN01000066">
    <property type="protein sequence ID" value="OCX15779.1"/>
    <property type="molecule type" value="Genomic_DNA"/>
</dbReference>
<feature type="signal peptide" evidence="1">
    <location>
        <begin position="1"/>
        <end position="22"/>
    </location>
</feature>
<dbReference type="Proteomes" id="UP000095143">
    <property type="component" value="Unassembled WGS sequence"/>
</dbReference>
<dbReference type="RefSeq" id="WP_065991050.1">
    <property type="nucleotide sequence ID" value="NZ_MDEN01000066.1"/>
</dbReference>
<comment type="caution">
    <text evidence="3">The sequence shown here is derived from an EMBL/GenBank/DDBJ whole genome shotgun (WGS) entry which is preliminary data.</text>
</comment>
<dbReference type="CDD" id="cd02236">
    <property type="entry name" value="cupin_CV2614-like"/>
    <property type="match status" value="1"/>
</dbReference>
<dbReference type="Pfam" id="PF07883">
    <property type="entry name" value="Cupin_2"/>
    <property type="match status" value="1"/>
</dbReference>
<evidence type="ECO:0000313" key="4">
    <source>
        <dbReference type="Proteomes" id="UP000095143"/>
    </source>
</evidence>
<keyword evidence="1" id="KW-0732">Signal</keyword>
<dbReference type="Gene3D" id="2.60.120.10">
    <property type="entry name" value="Jelly Rolls"/>
    <property type="match status" value="1"/>
</dbReference>
<gene>
    <name evidence="3" type="ORF">BBI10_18835</name>
</gene>
<name>A0A1C2DM00_9PSED</name>
<evidence type="ECO:0000313" key="3">
    <source>
        <dbReference type="EMBL" id="OCX15779.1"/>
    </source>
</evidence>
<feature type="chain" id="PRO_5008659565" evidence="1">
    <location>
        <begin position="23"/>
        <end position="149"/>
    </location>
</feature>
<organism evidence="3 4">
    <name type="scientific">Pseudomonas graminis</name>
    <dbReference type="NCBI Taxonomy" id="158627"/>
    <lineage>
        <taxon>Bacteria</taxon>
        <taxon>Pseudomonadati</taxon>
        <taxon>Pseudomonadota</taxon>
        <taxon>Gammaproteobacteria</taxon>
        <taxon>Pseudomonadales</taxon>
        <taxon>Pseudomonadaceae</taxon>
        <taxon>Pseudomonas</taxon>
    </lineage>
</organism>
<sequence length="149" mass="15662">MLNITPACLLLAMIALGGCATAQTSSSAPVSTVESTVLLKSSTSWDGTPYDAYPVGNPELTVLNIKIPANTALKWHEHPMPNAAYVVSGNLTVETREGGKSIQLKPGDVLPEMVARQHRGLTGDTAVELVVFYAGTPGMPLSSSQNVKQ</sequence>
<evidence type="ECO:0000259" key="2">
    <source>
        <dbReference type="Pfam" id="PF07883"/>
    </source>
</evidence>
<accession>A0A1C2DM00</accession>
<dbReference type="AlphaFoldDB" id="A0A1C2DM00"/>
<dbReference type="SUPFAM" id="SSF51182">
    <property type="entry name" value="RmlC-like cupins"/>
    <property type="match status" value="1"/>
</dbReference>
<proteinExistence type="predicted"/>